<evidence type="ECO:0000256" key="10">
    <source>
        <dbReference type="SAM" id="Phobius"/>
    </source>
</evidence>
<comment type="caution">
    <text evidence="11">The sequence shown here is derived from an EMBL/GenBank/DDBJ whole genome shotgun (WGS) entry which is preliminary data.</text>
</comment>
<evidence type="ECO:0000256" key="4">
    <source>
        <dbReference type="ARBA" id="ARBA00022723"/>
    </source>
</evidence>
<dbReference type="EMBL" id="JARIHO010000040">
    <property type="protein sequence ID" value="KAJ7327912.1"/>
    <property type="molecule type" value="Genomic_DNA"/>
</dbReference>
<keyword evidence="10" id="KW-0472">Membrane</keyword>
<evidence type="ECO:0000256" key="9">
    <source>
        <dbReference type="RuleBase" id="RU000461"/>
    </source>
</evidence>
<evidence type="ECO:0000256" key="8">
    <source>
        <dbReference type="PIRSR" id="PIRSR602401-1"/>
    </source>
</evidence>
<keyword evidence="6 8" id="KW-0408">Iron</keyword>
<keyword evidence="7 9" id="KW-0503">Monooxygenase</keyword>
<dbReference type="CDD" id="cd11063">
    <property type="entry name" value="CYP52"/>
    <property type="match status" value="1"/>
</dbReference>
<dbReference type="GO" id="GO:0005506">
    <property type="term" value="F:iron ion binding"/>
    <property type="evidence" value="ECO:0007669"/>
    <property type="project" value="InterPro"/>
</dbReference>
<proteinExistence type="inferred from homology"/>
<dbReference type="Gene3D" id="1.10.630.10">
    <property type="entry name" value="Cytochrome P450"/>
    <property type="match status" value="1"/>
</dbReference>
<dbReference type="GO" id="GO:0016705">
    <property type="term" value="F:oxidoreductase activity, acting on paired donors, with incorporation or reduction of molecular oxygen"/>
    <property type="evidence" value="ECO:0007669"/>
    <property type="project" value="InterPro"/>
</dbReference>
<accession>A0AAD7EJN5</accession>
<feature type="transmembrane region" description="Helical" evidence="10">
    <location>
        <begin position="37"/>
        <end position="60"/>
    </location>
</feature>
<gene>
    <name evidence="11" type="ORF">DFH08DRAFT_751765</name>
</gene>
<dbReference type="InterPro" id="IPR001128">
    <property type="entry name" value="Cyt_P450"/>
</dbReference>
<dbReference type="PANTHER" id="PTHR24287:SF1">
    <property type="entry name" value="P450, PUTATIVE (EUROFUNG)-RELATED"/>
    <property type="match status" value="1"/>
</dbReference>
<keyword evidence="5 9" id="KW-0560">Oxidoreductase</keyword>
<dbReference type="Proteomes" id="UP001218218">
    <property type="component" value="Unassembled WGS sequence"/>
</dbReference>
<evidence type="ECO:0000313" key="12">
    <source>
        <dbReference type="Proteomes" id="UP001218218"/>
    </source>
</evidence>
<keyword evidence="10" id="KW-1133">Transmembrane helix</keyword>
<name>A0AAD7EJN5_9AGAR</name>
<comment type="similarity">
    <text evidence="2 9">Belongs to the cytochrome P450 family.</text>
</comment>
<reference evidence="11" key="1">
    <citation type="submission" date="2023-03" db="EMBL/GenBank/DDBJ databases">
        <title>Massive genome expansion in bonnet fungi (Mycena s.s.) driven by repeated elements and novel gene families across ecological guilds.</title>
        <authorList>
            <consortium name="Lawrence Berkeley National Laboratory"/>
            <person name="Harder C.B."/>
            <person name="Miyauchi S."/>
            <person name="Viragh M."/>
            <person name="Kuo A."/>
            <person name="Thoen E."/>
            <person name="Andreopoulos B."/>
            <person name="Lu D."/>
            <person name="Skrede I."/>
            <person name="Drula E."/>
            <person name="Henrissat B."/>
            <person name="Morin E."/>
            <person name="Kohler A."/>
            <person name="Barry K."/>
            <person name="LaButti K."/>
            <person name="Morin E."/>
            <person name="Salamov A."/>
            <person name="Lipzen A."/>
            <person name="Mereny Z."/>
            <person name="Hegedus B."/>
            <person name="Baldrian P."/>
            <person name="Stursova M."/>
            <person name="Weitz H."/>
            <person name="Taylor A."/>
            <person name="Grigoriev I.V."/>
            <person name="Nagy L.G."/>
            <person name="Martin F."/>
            <person name="Kauserud H."/>
        </authorList>
    </citation>
    <scope>NUCLEOTIDE SEQUENCE</scope>
    <source>
        <strain evidence="11">CBHHK002</strain>
    </source>
</reference>
<evidence type="ECO:0000256" key="2">
    <source>
        <dbReference type="ARBA" id="ARBA00010617"/>
    </source>
</evidence>
<dbReference type="PANTHER" id="PTHR24287">
    <property type="entry name" value="P450, PUTATIVE (EUROFUNG)-RELATED"/>
    <property type="match status" value="1"/>
</dbReference>
<protein>
    <submittedName>
        <fullName evidence="11">Cytochrome P450</fullName>
    </submittedName>
</protein>
<keyword evidence="3 8" id="KW-0349">Heme</keyword>
<evidence type="ECO:0000256" key="7">
    <source>
        <dbReference type="ARBA" id="ARBA00023033"/>
    </source>
</evidence>
<dbReference type="InterPro" id="IPR017972">
    <property type="entry name" value="Cyt_P450_CS"/>
</dbReference>
<dbReference type="Pfam" id="PF00067">
    <property type="entry name" value="p450"/>
    <property type="match status" value="1"/>
</dbReference>
<dbReference type="GO" id="GO:0020037">
    <property type="term" value="F:heme binding"/>
    <property type="evidence" value="ECO:0007669"/>
    <property type="project" value="InterPro"/>
</dbReference>
<organism evidence="11 12">
    <name type="scientific">Mycena albidolilacea</name>
    <dbReference type="NCBI Taxonomy" id="1033008"/>
    <lineage>
        <taxon>Eukaryota</taxon>
        <taxon>Fungi</taxon>
        <taxon>Dikarya</taxon>
        <taxon>Basidiomycota</taxon>
        <taxon>Agaricomycotina</taxon>
        <taxon>Agaricomycetes</taxon>
        <taxon>Agaricomycetidae</taxon>
        <taxon>Agaricales</taxon>
        <taxon>Marasmiineae</taxon>
        <taxon>Mycenaceae</taxon>
        <taxon>Mycena</taxon>
    </lineage>
</organism>
<dbReference type="AlphaFoldDB" id="A0AAD7EJN5"/>
<evidence type="ECO:0000256" key="6">
    <source>
        <dbReference type="ARBA" id="ARBA00023004"/>
    </source>
</evidence>
<evidence type="ECO:0000256" key="3">
    <source>
        <dbReference type="ARBA" id="ARBA00022617"/>
    </source>
</evidence>
<dbReference type="InterPro" id="IPR047146">
    <property type="entry name" value="Cyt_P450_E_CYP52_fungi"/>
</dbReference>
<keyword evidence="10" id="KW-0812">Transmembrane</keyword>
<dbReference type="SUPFAM" id="SSF48264">
    <property type="entry name" value="Cytochrome P450"/>
    <property type="match status" value="1"/>
</dbReference>
<comment type="cofactor">
    <cofactor evidence="1 8">
        <name>heme</name>
        <dbReference type="ChEBI" id="CHEBI:30413"/>
    </cofactor>
</comment>
<sequence length="598" mass="67006">MSLPPGIVYLAKLLPRLLAPPLLVYGAKVLTELRSGIVIPTWATVLACVLSGPAVLTVVVQYNDHKNRRDAAANGAILPQALPGWIGGINMLFTNVADMYPGEGLAVIAPERGHTLTMRFLFQNRIITAEPENMKAILATEFNSFEKGAEFRGLMEPLLGTGVFAADGEMWKFHRQMTRPFFHRERISDFDLFDHHAANAITQFKARLREGCAADFQDMVARFTMDSASSFLFGKNVRSLDAGLPYPHNAAPKTTNAPAAMTHPSSMFASAFQEAQTVTALRTRLGEHWPLAEFWVDKLEKPMSIVRGFLDPILEEAVAKKRAMAPQEGEKTNELGDRQVQEGETLLDHLVNYTDDPTILRDEILNITAAGRDTTAGLLTFTVYMLAEHPEVLTRLREEILRVVGPTERPTYDDFRDMKYLRAVLNETLRLYCPVPFNVRTSVQPTLFRGSKDGPPLFVPAGTRCAFATIGMHRRKDLWGPDALQFDPERFLDERLHKYLTPNPFIFLPFNAGPRICLGQQFAYHEASFFLVRLLQTFSSVSLDLDAQPPEARPPAAWKTNDKAGWVGHEKIRPRSHLTMFVYGGLWVRMEEAAANVV</sequence>
<keyword evidence="4 8" id="KW-0479">Metal-binding</keyword>
<evidence type="ECO:0000256" key="1">
    <source>
        <dbReference type="ARBA" id="ARBA00001971"/>
    </source>
</evidence>
<dbReference type="InterPro" id="IPR036396">
    <property type="entry name" value="Cyt_P450_sf"/>
</dbReference>
<evidence type="ECO:0000256" key="5">
    <source>
        <dbReference type="ARBA" id="ARBA00023002"/>
    </source>
</evidence>
<dbReference type="GO" id="GO:0004497">
    <property type="term" value="F:monooxygenase activity"/>
    <property type="evidence" value="ECO:0007669"/>
    <property type="project" value="UniProtKB-KW"/>
</dbReference>
<dbReference type="PROSITE" id="PS00086">
    <property type="entry name" value="CYTOCHROME_P450"/>
    <property type="match status" value="1"/>
</dbReference>
<dbReference type="PRINTS" id="PR00385">
    <property type="entry name" value="P450"/>
</dbReference>
<dbReference type="InterPro" id="IPR002401">
    <property type="entry name" value="Cyt_P450_E_grp-I"/>
</dbReference>
<feature type="binding site" description="axial binding residue" evidence="8">
    <location>
        <position position="517"/>
    </location>
    <ligand>
        <name>heme</name>
        <dbReference type="ChEBI" id="CHEBI:30413"/>
    </ligand>
    <ligandPart>
        <name>Fe</name>
        <dbReference type="ChEBI" id="CHEBI:18248"/>
    </ligandPart>
</feature>
<dbReference type="PRINTS" id="PR00463">
    <property type="entry name" value="EP450I"/>
</dbReference>
<evidence type="ECO:0000313" key="11">
    <source>
        <dbReference type="EMBL" id="KAJ7327912.1"/>
    </source>
</evidence>
<keyword evidence="12" id="KW-1185">Reference proteome</keyword>